<dbReference type="InterPro" id="IPR011051">
    <property type="entry name" value="RmlC_Cupin_sf"/>
</dbReference>
<accession>A0A1J0WKI8</accession>
<keyword evidence="1" id="KW-0238">DNA-binding</keyword>
<evidence type="ECO:0000256" key="1">
    <source>
        <dbReference type="ARBA" id="ARBA00023125"/>
    </source>
</evidence>
<dbReference type="InterPro" id="IPR001387">
    <property type="entry name" value="Cro/C1-type_HTH"/>
</dbReference>
<dbReference type="Gene3D" id="2.60.120.10">
    <property type="entry name" value="Jelly Rolls"/>
    <property type="match status" value="1"/>
</dbReference>
<protein>
    <submittedName>
        <fullName evidence="3">XRE family transcriptional regulator</fullName>
    </submittedName>
</protein>
<dbReference type="InterPro" id="IPR013096">
    <property type="entry name" value="Cupin_2"/>
</dbReference>
<dbReference type="OrthoDB" id="9814751at2"/>
<evidence type="ECO:0000313" key="3">
    <source>
        <dbReference type="EMBL" id="APE44834.1"/>
    </source>
</evidence>
<keyword evidence="4" id="KW-1185">Reference proteome</keyword>
<dbReference type="SMART" id="SM00530">
    <property type="entry name" value="HTH_XRE"/>
    <property type="match status" value="1"/>
</dbReference>
<dbReference type="AlphaFoldDB" id="A0A1J0WKI8"/>
<dbReference type="KEGG" id="suam:BOO69_16570"/>
<dbReference type="RefSeq" id="WP_071973179.1">
    <property type="nucleotide sequence ID" value="NZ_CP018076.1"/>
</dbReference>
<dbReference type="CDD" id="cd02209">
    <property type="entry name" value="cupin_XRE_C"/>
    <property type="match status" value="1"/>
</dbReference>
<organism evidence="3 4">
    <name type="scientific">Sulfitobacter alexandrii</name>
    <dbReference type="NCBI Taxonomy" id="1917485"/>
    <lineage>
        <taxon>Bacteria</taxon>
        <taxon>Pseudomonadati</taxon>
        <taxon>Pseudomonadota</taxon>
        <taxon>Alphaproteobacteria</taxon>
        <taxon>Rhodobacterales</taxon>
        <taxon>Roseobacteraceae</taxon>
        <taxon>Sulfitobacter</taxon>
    </lineage>
</organism>
<gene>
    <name evidence="3" type="ORF">BOO69_16570</name>
</gene>
<proteinExistence type="predicted"/>
<sequence>MQHSHPDSTSSLGADLRALRKSRDLTLVQMSAALGRSVGWLSQVERGISEPSITDLRHIAACLGVSVSMLFRHAAAPAHEAGHVVRQGARRPIGSNIAGLVEELLSPDLTDDFEVVHSTFQPHSRITESVTRPTQEVGYLVSGRLEIEIEGTTHVLNPGDSFRIRGEAFRWANPFDTPAVAIWVIAPPVY</sequence>
<dbReference type="Pfam" id="PF13560">
    <property type="entry name" value="HTH_31"/>
    <property type="match status" value="1"/>
</dbReference>
<evidence type="ECO:0000259" key="2">
    <source>
        <dbReference type="PROSITE" id="PS50943"/>
    </source>
</evidence>
<dbReference type="Pfam" id="PF07883">
    <property type="entry name" value="Cupin_2"/>
    <property type="match status" value="1"/>
</dbReference>
<reference evidence="3 4" key="1">
    <citation type="submission" date="2016-11" db="EMBL/GenBank/DDBJ databases">
        <title>Complete genome sequence of Sulfitobacter sp. AM1-D1, a toxic bacteria associated with marine dinoflagellate Alexandrium minutum in East China Sea.</title>
        <authorList>
            <person name="Yang Q."/>
            <person name="Zhang X."/>
            <person name="Tian X."/>
        </authorList>
    </citation>
    <scope>NUCLEOTIDE SEQUENCE [LARGE SCALE GENOMIC DNA]</scope>
    <source>
        <strain evidence="3 4">AM1-D1</strain>
    </source>
</reference>
<dbReference type="PROSITE" id="PS50943">
    <property type="entry name" value="HTH_CROC1"/>
    <property type="match status" value="1"/>
</dbReference>
<dbReference type="GO" id="GO:0003700">
    <property type="term" value="F:DNA-binding transcription factor activity"/>
    <property type="evidence" value="ECO:0007669"/>
    <property type="project" value="TreeGrafter"/>
</dbReference>
<dbReference type="EMBL" id="CP018076">
    <property type="protein sequence ID" value="APE44834.1"/>
    <property type="molecule type" value="Genomic_DNA"/>
</dbReference>
<dbReference type="STRING" id="1917485.BOO69_16570"/>
<dbReference type="PANTHER" id="PTHR46797">
    <property type="entry name" value="HTH-TYPE TRANSCRIPTIONAL REGULATOR"/>
    <property type="match status" value="1"/>
</dbReference>
<dbReference type="CDD" id="cd00093">
    <property type="entry name" value="HTH_XRE"/>
    <property type="match status" value="1"/>
</dbReference>
<dbReference type="Gene3D" id="1.10.260.40">
    <property type="entry name" value="lambda repressor-like DNA-binding domains"/>
    <property type="match status" value="1"/>
</dbReference>
<dbReference type="GO" id="GO:0003677">
    <property type="term" value="F:DNA binding"/>
    <property type="evidence" value="ECO:0007669"/>
    <property type="project" value="UniProtKB-KW"/>
</dbReference>
<dbReference type="InterPro" id="IPR010982">
    <property type="entry name" value="Lambda_DNA-bd_dom_sf"/>
</dbReference>
<name>A0A1J0WKI8_9RHOB</name>
<dbReference type="Proteomes" id="UP000181897">
    <property type="component" value="Chromosome"/>
</dbReference>
<evidence type="ECO:0000313" key="4">
    <source>
        <dbReference type="Proteomes" id="UP000181897"/>
    </source>
</evidence>
<dbReference type="PANTHER" id="PTHR46797:SF2">
    <property type="entry name" value="TRANSCRIPTIONAL REGULATOR"/>
    <property type="match status" value="1"/>
</dbReference>
<dbReference type="InterPro" id="IPR014710">
    <property type="entry name" value="RmlC-like_jellyroll"/>
</dbReference>
<dbReference type="InterPro" id="IPR050807">
    <property type="entry name" value="TransReg_Diox_bact_type"/>
</dbReference>
<feature type="domain" description="HTH cro/C1-type" evidence="2">
    <location>
        <begin position="16"/>
        <end position="70"/>
    </location>
</feature>
<dbReference type="GO" id="GO:0005829">
    <property type="term" value="C:cytosol"/>
    <property type="evidence" value="ECO:0007669"/>
    <property type="project" value="TreeGrafter"/>
</dbReference>
<dbReference type="SUPFAM" id="SSF47413">
    <property type="entry name" value="lambda repressor-like DNA-binding domains"/>
    <property type="match status" value="1"/>
</dbReference>
<dbReference type="SUPFAM" id="SSF51182">
    <property type="entry name" value="RmlC-like cupins"/>
    <property type="match status" value="1"/>
</dbReference>